<feature type="compositionally biased region" description="Polar residues" evidence="1">
    <location>
        <begin position="254"/>
        <end position="274"/>
    </location>
</feature>
<proteinExistence type="predicted"/>
<feature type="compositionally biased region" description="Polar residues" evidence="1">
    <location>
        <begin position="61"/>
        <end position="92"/>
    </location>
</feature>
<sequence>MSSSSYQSSSSPSYHQNQRNEDETKNTKSSPISPKPSVRTANTIIPLVESPKSRRALRVRANTSPERQSSASLPSLTNRRRAGTNSQPQQTPRRLDLGSTGSRQSLCEALSPLEESTQDKPSEPIPIPPRKQKLGPFSPTGTPLTARAPPGEYFPQLSEFTNSRPRISQSLKPSYSRSSTTSKMPKSETGPNVQRGFVPPAPRAKSPLYTPTSPLSATAPRNTLAPSSRHKERRPGHSLNLAGLPRFHPANFPSKDSNPITTSSRNERSITSQPRPGRGSDAQQKLNQYQRDLVANAGKYAKPSPPRLTPLRSPGDPMTPLALEGQGDYLCAGSAPFSPKGDGREMVERLIRRENERRTHPEAKAGSISPAMSPVVSPAVSPAGGRG</sequence>
<evidence type="ECO:0000313" key="3">
    <source>
        <dbReference type="Proteomes" id="UP001166286"/>
    </source>
</evidence>
<feature type="region of interest" description="Disordered" evidence="1">
    <location>
        <begin position="1"/>
        <end position="324"/>
    </location>
</feature>
<gene>
    <name evidence="2" type="ORF">JMJ35_002120</name>
</gene>
<reference evidence="2" key="1">
    <citation type="submission" date="2023-03" db="EMBL/GenBank/DDBJ databases">
        <title>Complete genome of Cladonia borealis.</title>
        <authorList>
            <person name="Park H."/>
        </authorList>
    </citation>
    <scope>NUCLEOTIDE SEQUENCE</scope>
    <source>
        <strain evidence="2">ANT050790</strain>
    </source>
</reference>
<evidence type="ECO:0000313" key="2">
    <source>
        <dbReference type="EMBL" id="KAK0516086.1"/>
    </source>
</evidence>
<organism evidence="2 3">
    <name type="scientific">Cladonia borealis</name>
    <dbReference type="NCBI Taxonomy" id="184061"/>
    <lineage>
        <taxon>Eukaryota</taxon>
        <taxon>Fungi</taxon>
        <taxon>Dikarya</taxon>
        <taxon>Ascomycota</taxon>
        <taxon>Pezizomycotina</taxon>
        <taxon>Lecanoromycetes</taxon>
        <taxon>OSLEUM clade</taxon>
        <taxon>Lecanoromycetidae</taxon>
        <taxon>Lecanorales</taxon>
        <taxon>Lecanorineae</taxon>
        <taxon>Cladoniaceae</taxon>
        <taxon>Cladonia</taxon>
    </lineage>
</organism>
<feature type="compositionally biased region" description="Polar residues" evidence="1">
    <location>
        <begin position="209"/>
        <end position="226"/>
    </location>
</feature>
<dbReference type="AlphaFoldDB" id="A0AA39UE16"/>
<protein>
    <submittedName>
        <fullName evidence="2">Uncharacterized protein</fullName>
    </submittedName>
</protein>
<keyword evidence="3" id="KW-1185">Reference proteome</keyword>
<name>A0AA39UE16_9LECA</name>
<dbReference type="Proteomes" id="UP001166286">
    <property type="component" value="Unassembled WGS sequence"/>
</dbReference>
<feature type="compositionally biased region" description="Basic and acidic residues" evidence="1">
    <location>
        <begin position="353"/>
        <end position="363"/>
    </location>
</feature>
<feature type="compositionally biased region" description="Polar residues" evidence="1">
    <location>
        <begin position="158"/>
        <end position="192"/>
    </location>
</feature>
<dbReference type="EMBL" id="JAFEKC020000003">
    <property type="protein sequence ID" value="KAK0516086.1"/>
    <property type="molecule type" value="Genomic_DNA"/>
</dbReference>
<feature type="region of interest" description="Disordered" evidence="1">
    <location>
        <begin position="353"/>
        <end position="387"/>
    </location>
</feature>
<feature type="compositionally biased region" description="Polar residues" evidence="1">
    <location>
        <begin position="281"/>
        <end position="290"/>
    </location>
</feature>
<feature type="compositionally biased region" description="Low complexity" evidence="1">
    <location>
        <begin position="1"/>
        <end position="14"/>
    </location>
</feature>
<evidence type="ECO:0000256" key="1">
    <source>
        <dbReference type="SAM" id="MobiDB-lite"/>
    </source>
</evidence>
<comment type="caution">
    <text evidence="2">The sequence shown here is derived from an EMBL/GenBank/DDBJ whole genome shotgun (WGS) entry which is preliminary data.</text>
</comment>
<accession>A0AA39UE16</accession>